<name>A0A1I7UL44_9PELO</name>
<accession>A0A1I7UL44</accession>
<evidence type="ECO:0000313" key="2">
    <source>
        <dbReference type="WBParaSite" id="Csp11.Scaffold630.g17035.t2"/>
    </source>
</evidence>
<protein>
    <submittedName>
        <fullName evidence="2">DUF753 domain-containing protein</fullName>
    </submittedName>
</protein>
<keyword evidence="1" id="KW-1185">Reference proteome</keyword>
<evidence type="ECO:0000313" key="1">
    <source>
        <dbReference type="Proteomes" id="UP000095282"/>
    </source>
</evidence>
<dbReference type="Proteomes" id="UP000095282">
    <property type="component" value="Unplaced"/>
</dbReference>
<sequence length="367" mass="40604">MNNLNQCVTRTTRQGQYYVSLCNSEDMCNNVCRTESQQILPTLPPVNPPVPLGSVTCYDCVSTDGTDCQTNTCEGAYCLYERRLTNNQMYLRKSCLVEPVIQLDDETLVTNVDICEVRNTAISRYFVKICNDANLCNNYCNPGQSPPLPQRQPLVRCYDCESSNSDCFTGSCEGLFCIYEKQFRIGTSKTYFRKSCSALSYAQYPDGSYTGAANVCNIKVINDVEYNVKVCNTGNLCNSQCTQDSSAVTCTECSATNADDCSGGTCQGRFCVFERSKSQLDQTKTTVKKYCSTTSILTFPDNTAYVNLNHCQYKMLGSVQTALKACNSTFCNTACSDVPLPTPAPQKSAGCISVTLIFSYFIFWILS</sequence>
<dbReference type="STRING" id="1561998.A0A1I7UL44"/>
<dbReference type="WBParaSite" id="Csp11.Scaffold630.g17035.t2">
    <property type="protein sequence ID" value="Csp11.Scaffold630.g17035.t2"/>
    <property type="gene ID" value="Csp11.Scaffold630.g17035"/>
</dbReference>
<dbReference type="AlphaFoldDB" id="A0A1I7UL44"/>
<organism evidence="1 2">
    <name type="scientific">Caenorhabditis tropicalis</name>
    <dbReference type="NCBI Taxonomy" id="1561998"/>
    <lineage>
        <taxon>Eukaryota</taxon>
        <taxon>Metazoa</taxon>
        <taxon>Ecdysozoa</taxon>
        <taxon>Nematoda</taxon>
        <taxon>Chromadorea</taxon>
        <taxon>Rhabditida</taxon>
        <taxon>Rhabditina</taxon>
        <taxon>Rhabditomorpha</taxon>
        <taxon>Rhabditoidea</taxon>
        <taxon>Rhabditidae</taxon>
        <taxon>Peloderinae</taxon>
        <taxon>Caenorhabditis</taxon>
    </lineage>
</organism>
<dbReference type="eggNOG" id="ENOG502TGJ5">
    <property type="taxonomic scope" value="Eukaryota"/>
</dbReference>
<proteinExistence type="predicted"/>
<reference evidence="2" key="1">
    <citation type="submission" date="2016-11" db="UniProtKB">
        <authorList>
            <consortium name="WormBaseParasite"/>
        </authorList>
    </citation>
    <scope>IDENTIFICATION</scope>
</reference>